<dbReference type="STRING" id="1128970.SAMN04487935_2103"/>
<keyword evidence="1" id="KW-0597">Phosphoprotein</keyword>
<dbReference type="SMART" id="SM00448">
    <property type="entry name" value="REC"/>
    <property type="match status" value="1"/>
</dbReference>
<evidence type="ECO:0000256" key="1">
    <source>
        <dbReference type="PROSITE-ProRule" id="PRU00169"/>
    </source>
</evidence>
<dbReference type="PANTHER" id="PTHR44520">
    <property type="entry name" value="RESPONSE REGULATOR RCP1-RELATED"/>
    <property type="match status" value="1"/>
</dbReference>
<dbReference type="RefSeq" id="WP_170227597.1">
    <property type="nucleotide sequence ID" value="NZ_BKAI01000011.1"/>
</dbReference>
<dbReference type="SUPFAM" id="SSF52172">
    <property type="entry name" value="CheY-like"/>
    <property type="match status" value="1"/>
</dbReference>
<dbReference type="Proteomes" id="UP000199580">
    <property type="component" value="Unassembled WGS sequence"/>
</dbReference>
<accession>A0A1G8XXF5</accession>
<evidence type="ECO:0000313" key="3">
    <source>
        <dbReference type="EMBL" id="SDJ95223.1"/>
    </source>
</evidence>
<dbReference type="PANTHER" id="PTHR44520:SF2">
    <property type="entry name" value="RESPONSE REGULATOR RCP1"/>
    <property type="match status" value="1"/>
</dbReference>
<feature type="domain" description="Response regulatory" evidence="2">
    <location>
        <begin position="9"/>
        <end position="130"/>
    </location>
</feature>
<dbReference type="AlphaFoldDB" id="A0A1G8XXF5"/>
<organism evidence="3 4">
    <name type="scientific">Flavobacterium noncentrifugens</name>
    <dbReference type="NCBI Taxonomy" id="1128970"/>
    <lineage>
        <taxon>Bacteria</taxon>
        <taxon>Pseudomonadati</taxon>
        <taxon>Bacteroidota</taxon>
        <taxon>Flavobacteriia</taxon>
        <taxon>Flavobacteriales</taxon>
        <taxon>Flavobacteriaceae</taxon>
        <taxon>Flavobacterium</taxon>
    </lineage>
</organism>
<dbReference type="Pfam" id="PF00072">
    <property type="entry name" value="Response_reg"/>
    <property type="match status" value="1"/>
</dbReference>
<protein>
    <submittedName>
        <fullName evidence="3">Response regulator receiver domain-containing protein</fullName>
    </submittedName>
</protein>
<name>A0A1G8XXF5_9FLAO</name>
<evidence type="ECO:0000259" key="2">
    <source>
        <dbReference type="PROSITE" id="PS50110"/>
    </source>
</evidence>
<keyword evidence="4" id="KW-1185">Reference proteome</keyword>
<sequence length="148" mass="16899">MKTTTTKPKIFIADDDPDEMFLFRSALSHCNIAHELTWFKNGKLLFDFLQTDNCVYPDIIFLDLNMPVMSGLECLHAIRSLEKLRGLTIVIYSTSAHPSDIKNTFEAGANCYLIKPASYVQLQKILCDIFIEGILLKPSPYDIHHYVL</sequence>
<dbReference type="InterPro" id="IPR052893">
    <property type="entry name" value="TCS_response_regulator"/>
</dbReference>
<evidence type="ECO:0000313" key="4">
    <source>
        <dbReference type="Proteomes" id="UP000199580"/>
    </source>
</evidence>
<dbReference type="EMBL" id="FNEZ01000003">
    <property type="protein sequence ID" value="SDJ95223.1"/>
    <property type="molecule type" value="Genomic_DNA"/>
</dbReference>
<dbReference type="Gene3D" id="3.40.50.2300">
    <property type="match status" value="1"/>
</dbReference>
<dbReference type="InterPro" id="IPR011006">
    <property type="entry name" value="CheY-like_superfamily"/>
</dbReference>
<dbReference type="InterPro" id="IPR001789">
    <property type="entry name" value="Sig_transdc_resp-reg_receiver"/>
</dbReference>
<dbReference type="PROSITE" id="PS50110">
    <property type="entry name" value="RESPONSE_REGULATORY"/>
    <property type="match status" value="1"/>
</dbReference>
<dbReference type="GO" id="GO:0000160">
    <property type="term" value="P:phosphorelay signal transduction system"/>
    <property type="evidence" value="ECO:0007669"/>
    <property type="project" value="InterPro"/>
</dbReference>
<proteinExistence type="predicted"/>
<gene>
    <name evidence="3" type="ORF">SAMN04487935_2103</name>
</gene>
<reference evidence="3 4" key="1">
    <citation type="submission" date="2016-10" db="EMBL/GenBank/DDBJ databases">
        <authorList>
            <person name="de Groot N.N."/>
        </authorList>
    </citation>
    <scope>NUCLEOTIDE SEQUENCE [LARGE SCALE GENOMIC DNA]</scope>
    <source>
        <strain evidence="3 4">CGMCC 1.10076</strain>
    </source>
</reference>
<feature type="modified residue" description="4-aspartylphosphate" evidence="1">
    <location>
        <position position="63"/>
    </location>
</feature>